<dbReference type="Gene3D" id="1.20.5.170">
    <property type="match status" value="1"/>
</dbReference>
<evidence type="ECO:0000259" key="6">
    <source>
        <dbReference type="PROSITE" id="PS51841"/>
    </source>
</evidence>
<organism evidence="8 9">
    <name type="scientific">Priapulus caudatus</name>
    <name type="common">Priapulid worm</name>
    <dbReference type="NCBI Taxonomy" id="37621"/>
    <lineage>
        <taxon>Eukaryota</taxon>
        <taxon>Metazoa</taxon>
        <taxon>Ecdysozoa</taxon>
        <taxon>Scalidophora</taxon>
        <taxon>Priapulida</taxon>
        <taxon>Priapulimorpha</taxon>
        <taxon>Priapulimorphida</taxon>
        <taxon>Priapulidae</taxon>
        <taxon>Priapulus</taxon>
    </lineage>
</organism>
<dbReference type="Gene3D" id="2.60.40.1260">
    <property type="entry name" value="Lamin Tail domain"/>
    <property type="match status" value="1"/>
</dbReference>
<dbReference type="PROSITE" id="PS00226">
    <property type="entry name" value="IF_ROD_1"/>
    <property type="match status" value="1"/>
</dbReference>
<evidence type="ECO:0000256" key="4">
    <source>
        <dbReference type="SAM" id="Coils"/>
    </source>
</evidence>
<proteinExistence type="inferred from homology"/>
<keyword evidence="8" id="KW-1185">Reference proteome</keyword>
<feature type="compositionally biased region" description="Low complexity" evidence="5">
    <location>
        <begin position="145"/>
        <end position="160"/>
    </location>
</feature>
<dbReference type="InterPro" id="IPR001322">
    <property type="entry name" value="Lamin_tail_dom"/>
</dbReference>
<feature type="region of interest" description="Disordered" evidence="5">
    <location>
        <begin position="141"/>
        <end position="160"/>
    </location>
</feature>
<dbReference type="Pfam" id="PF00932">
    <property type="entry name" value="LTD"/>
    <property type="match status" value="1"/>
</dbReference>
<dbReference type="InterPro" id="IPR036415">
    <property type="entry name" value="Lamin_tail_dom_sf"/>
</dbReference>
<accession>A0ABM1F3X7</accession>
<evidence type="ECO:0000256" key="1">
    <source>
        <dbReference type="ARBA" id="ARBA00022754"/>
    </source>
</evidence>
<evidence type="ECO:0000313" key="9">
    <source>
        <dbReference type="RefSeq" id="XP_014679148.1"/>
    </source>
</evidence>
<evidence type="ECO:0000256" key="5">
    <source>
        <dbReference type="SAM" id="MobiDB-lite"/>
    </source>
</evidence>
<dbReference type="PANTHER" id="PTHR45721:SF12">
    <property type="entry name" value="INTERMEDIATE FILAMENT PROTEIN IFA-1"/>
    <property type="match status" value="1"/>
</dbReference>
<dbReference type="GeneID" id="106819001"/>
<dbReference type="RefSeq" id="XP_014679148.1">
    <property type="nucleotide sequence ID" value="XM_014823662.1"/>
</dbReference>
<feature type="region of interest" description="Disordered" evidence="5">
    <location>
        <begin position="1"/>
        <end position="21"/>
    </location>
</feature>
<dbReference type="PANTHER" id="PTHR45721">
    <property type="entry name" value="LAMIN DM0-RELATED"/>
    <property type="match status" value="1"/>
</dbReference>
<evidence type="ECO:0000256" key="2">
    <source>
        <dbReference type="ARBA" id="ARBA00023054"/>
    </source>
</evidence>
<reference evidence="9" key="1">
    <citation type="submission" date="2025-08" db="UniProtKB">
        <authorList>
            <consortium name="RefSeq"/>
        </authorList>
    </citation>
    <scope>IDENTIFICATION</scope>
</reference>
<dbReference type="SUPFAM" id="SSF64593">
    <property type="entry name" value="Intermediate filament protein, coiled coil region"/>
    <property type="match status" value="1"/>
</dbReference>
<feature type="coiled-coil region" evidence="4">
    <location>
        <begin position="33"/>
        <end position="106"/>
    </location>
</feature>
<dbReference type="Proteomes" id="UP000695022">
    <property type="component" value="Unplaced"/>
</dbReference>
<keyword evidence="1 3" id="KW-0403">Intermediate filament</keyword>
<dbReference type="PROSITE" id="PS51841">
    <property type="entry name" value="LTD"/>
    <property type="match status" value="1"/>
</dbReference>
<dbReference type="Pfam" id="PF00038">
    <property type="entry name" value="Filament"/>
    <property type="match status" value="1"/>
</dbReference>
<feature type="domain" description="IF rod" evidence="7">
    <location>
        <begin position="1"/>
        <end position="114"/>
    </location>
</feature>
<dbReference type="InterPro" id="IPR039008">
    <property type="entry name" value="IF_rod_dom"/>
</dbReference>
<dbReference type="InterPro" id="IPR018039">
    <property type="entry name" value="IF_conserved"/>
</dbReference>
<dbReference type="SUPFAM" id="SSF74853">
    <property type="entry name" value="Lamin A/C globular tail domain"/>
    <property type="match status" value="1"/>
</dbReference>
<evidence type="ECO:0000256" key="3">
    <source>
        <dbReference type="RuleBase" id="RU000685"/>
    </source>
</evidence>
<evidence type="ECO:0000313" key="8">
    <source>
        <dbReference type="Proteomes" id="UP000695022"/>
    </source>
</evidence>
<gene>
    <name evidence="9" type="primary">LOC106819001</name>
</gene>
<sequence>MIDVTSRKTSDKQGAQEEAKRVRLRVSDVSSEIMRLKAENGGLEARVHELEQQVAQETKVHQGRLAQRDAELEAMQQKMAAQLYELKELMDMKLRLDAEIAAYRRLLEGEESRLVQQASSQQEHMQQAQVTPARYPGGAAGGGMKIISSQSSSKSSFQKSSKGPVTFAEVSAEGKFITLENTSKLKDINVEGWKVRRVIDNAVEKAFVFPPHFILKAGRTVKIWANGARSLPPRWN</sequence>
<feature type="domain" description="LTD" evidence="6">
    <location>
        <begin position="153"/>
        <end position="236"/>
    </location>
</feature>
<evidence type="ECO:0000259" key="7">
    <source>
        <dbReference type="PROSITE" id="PS51842"/>
    </source>
</evidence>
<comment type="similarity">
    <text evidence="3">Belongs to the intermediate filament family.</text>
</comment>
<protein>
    <submittedName>
        <fullName evidence="9">Muscle cell intermediate filament protein OV71-like</fullName>
    </submittedName>
</protein>
<name>A0ABM1F3X7_PRICU</name>
<keyword evidence="2 4" id="KW-0175">Coiled coil</keyword>
<dbReference type="PROSITE" id="PS51842">
    <property type="entry name" value="IF_ROD_2"/>
    <property type="match status" value="1"/>
</dbReference>